<feature type="domain" description="ABC transporter" evidence="9">
    <location>
        <begin position="1088"/>
        <end position="1317"/>
    </location>
</feature>
<dbReference type="EnsemblMetazoa" id="XM_050658362.1">
    <property type="protein sequence ID" value="XP_050514319.1"/>
    <property type="gene ID" value="LOC126889774"/>
</dbReference>
<evidence type="ECO:0000313" key="12">
    <source>
        <dbReference type="Proteomes" id="UP001652700"/>
    </source>
</evidence>
<dbReference type="PANTHER" id="PTHR24223:SF415">
    <property type="entry name" value="FI20190P1"/>
    <property type="match status" value="1"/>
</dbReference>
<dbReference type="CDD" id="cd03244">
    <property type="entry name" value="ABCC_MRP_domain2"/>
    <property type="match status" value="1"/>
</dbReference>
<name>A0ABM5KVV4_DIAVI</name>
<feature type="transmembrane region" description="Helical" evidence="8">
    <location>
        <begin position="807"/>
        <end position="829"/>
    </location>
</feature>
<keyword evidence="6 8" id="KW-1133">Transmembrane helix</keyword>
<dbReference type="PROSITE" id="PS50929">
    <property type="entry name" value="ABC_TM1F"/>
    <property type="match status" value="2"/>
</dbReference>
<dbReference type="PROSITE" id="PS00211">
    <property type="entry name" value="ABC_TRANSPORTER_1"/>
    <property type="match status" value="2"/>
</dbReference>
<evidence type="ECO:0000256" key="4">
    <source>
        <dbReference type="ARBA" id="ARBA00022741"/>
    </source>
</evidence>
<feature type="domain" description="ABC transporter" evidence="9">
    <location>
        <begin position="411"/>
        <end position="634"/>
    </location>
</feature>
<evidence type="ECO:0000256" key="1">
    <source>
        <dbReference type="ARBA" id="ARBA00004141"/>
    </source>
</evidence>
<sequence length="1349" mass="151718">MDSTKKHVKVSPEESASPFSVLFYWWILPFLKYGYQNDIGMKDVYNTTQADQSGPLGDELQENWEREILSYIDKQKNKPSLKNAIFRTFWKSFILSGAAIFVQFIIIKTLQPVVLAKYINFFDTNNKPYLGWIWGCGVVLLALANVVLYHSTMLATQRIGMRIRTAVSSLTYRKLLKLNHKSLGETAAGQLVNLMSNDVQRFDVCAASIHFIWIMPIYAVLTFYILYIYVGIIAAVTGMAFISLESIPLQGTISRWQGVLRYKIALRTDKRIKLMSELTSGIQVIKMYAWEKPFEKIVEMSRKYEIDVIAKTSYLYGILSATSVFTERLILYVTLVPFVLLGHRLTGDIAFSLANLFNNIQLVMAINFPRALSSYNEANVSIARLEKFLLLEEVEEETVVNEKHGDHVGCINLNNVTASWSPKSIVPTLIDIDLHLRCGTLCCVVGNVGSGKSSLLQLFLRELPITSGYMNIAGKISYASQEPWLFVSNVKDNILFGKSFNKKRYQDVIKVCSLERDLKQLPYGDKTLVGERGKSLSGGQKARINLARAVYTEADIYLFDDPLSAVDTKVGKHLFDECITKYLNGKTRILVTHQLQYMKKSDLIVIINNGKIDKVAKFHDLTEQELNLLQQTPEIDDKDKEKMPTILETKIPKVSSTATLQSASSLASSIPTEEPGETGELIEKGDLSTSLYWEYFRSGTGIGFLLFTGFMFIFSQIITNASDLWLSHWTNVEARRYVSTLNLSTEFISTTISSINNHTVTDMLKSVAFTNTNPQEIITTADPSVSASKLSSNMSSLELENFKSEGYYIWVYSALIIAVVILQIWRCFLYYQVCMSSSKALHNKMFHNILQAPMRFFDTNPSGRILNRFSKDMGAVDELLPSCQIDAIQILMVFVGILVMVVIVNPWMILTTIIIGPVLFILRKMYLKTAQSVKRLEGISKAPVFSHISASLFGITTIRASNAEKMVTTEFDILQDQHSSTWFLFLVSGRVFGFYLDVICCIFLAIVTIQFLLFRDENTLSGNVGLAISHSYILTGMVQMGIRQSVEVASHMISVERILQYTKLEKDGVFESLPAKKPPRDWPNKGKIIFKNTFLRYALNMTPSLRDLSIDIKSGEKVGIVGRTGAGKSTLIASLFRLAPVDGEIIIDDIETGGIGLHDLRTNISIIPQDPVLFSASVGYNLDPFEKHSDEILWKALENVELKGVVTDLNQPVSEGGSNFSAGQRQLICLARAIVRNNKILVMDEATANVDPQTDALIQKTIRERFRDCTVLTVAHRLNTIMDSDRVLVMDAGQAVEFDHAYRLLQNSDGYFAKFLKDAGPPMANKLRDIAKEDYYKKHTSPEVIVDDD</sequence>
<proteinExistence type="predicted"/>
<dbReference type="Gene3D" id="3.40.50.300">
    <property type="entry name" value="P-loop containing nucleotide triphosphate hydrolases"/>
    <property type="match status" value="2"/>
</dbReference>
<dbReference type="SUPFAM" id="SSF52540">
    <property type="entry name" value="P-loop containing nucleoside triphosphate hydrolases"/>
    <property type="match status" value="2"/>
</dbReference>
<dbReference type="InterPro" id="IPR003439">
    <property type="entry name" value="ABC_transporter-like_ATP-bd"/>
</dbReference>
<keyword evidence="12" id="KW-1185">Reference proteome</keyword>
<keyword evidence="5" id="KW-0067">ATP-binding</keyword>
<dbReference type="InterPro" id="IPR003593">
    <property type="entry name" value="AAA+_ATPase"/>
</dbReference>
<evidence type="ECO:0000256" key="6">
    <source>
        <dbReference type="ARBA" id="ARBA00022989"/>
    </source>
</evidence>
<dbReference type="InterPro" id="IPR011527">
    <property type="entry name" value="ABC1_TM_dom"/>
</dbReference>
<dbReference type="SUPFAM" id="SSF90123">
    <property type="entry name" value="ABC transporter transmembrane region"/>
    <property type="match status" value="2"/>
</dbReference>
<dbReference type="PROSITE" id="PS50893">
    <property type="entry name" value="ABC_TRANSPORTER_2"/>
    <property type="match status" value="2"/>
</dbReference>
<feature type="transmembrane region" description="Helical" evidence="8">
    <location>
        <begin position="992"/>
        <end position="1014"/>
    </location>
</feature>
<dbReference type="RefSeq" id="XP_050514318.1">
    <property type="nucleotide sequence ID" value="XM_050658361.1"/>
</dbReference>
<feature type="transmembrane region" description="Helical" evidence="8">
    <location>
        <begin position="890"/>
        <end position="922"/>
    </location>
</feature>
<dbReference type="Pfam" id="PF00664">
    <property type="entry name" value="ABC_membrane"/>
    <property type="match status" value="2"/>
</dbReference>
<evidence type="ECO:0000256" key="8">
    <source>
        <dbReference type="SAM" id="Phobius"/>
    </source>
</evidence>
<keyword evidence="3 8" id="KW-0812">Transmembrane</keyword>
<comment type="subcellular location">
    <subcellularLocation>
        <location evidence="1">Membrane</location>
        <topology evidence="1">Multi-pass membrane protein</topology>
    </subcellularLocation>
</comment>
<dbReference type="GeneID" id="126889774"/>
<feature type="domain" description="ABC transmembrane type-1" evidence="10">
    <location>
        <begin position="110"/>
        <end position="361"/>
    </location>
</feature>
<dbReference type="InterPro" id="IPR036640">
    <property type="entry name" value="ABC1_TM_sf"/>
</dbReference>
<dbReference type="RefSeq" id="XP_050514319.1">
    <property type="nucleotide sequence ID" value="XM_050658362.1"/>
</dbReference>
<feature type="domain" description="ABC transmembrane type-1" evidence="10">
    <location>
        <begin position="775"/>
        <end position="1050"/>
    </location>
</feature>
<evidence type="ECO:0000256" key="5">
    <source>
        <dbReference type="ARBA" id="ARBA00022840"/>
    </source>
</evidence>
<dbReference type="EnsemblMetazoa" id="XM_050658361.1">
    <property type="protein sequence ID" value="XP_050514318.1"/>
    <property type="gene ID" value="LOC126889774"/>
</dbReference>
<dbReference type="Pfam" id="PF00005">
    <property type="entry name" value="ABC_tran"/>
    <property type="match status" value="2"/>
</dbReference>
<dbReference type="InterPro" id="IPR027417">
    <property type="entry name" value="P-loop_NTPase"/>
</dbReference>
<dbReference type="CDD" id="cd03250">
    <property type="entry name" value="ABCC_MRP_domain1"/>
    <property type="match status" value="1"/>
</dbReference>
<dbReference type="CDD" id="cd18579">
    <property type="entry name" value="ABC_6TM_ABCC_D1"/>
    <property type="match status" value="1"/>
</dbReference>
<dbReference type="Gene3D" id="1.20.1560.10">
    <property type="entry name" value="ABC transporter type 1, transmembrane domain"/>
    <property type="match status" value="2"/>
</dbReference>
<reference evidence="11" key="1">
    <citation type="submission" date="2025-05" db="UniProtKB">
        <authorList>
            <consortium name="EnsemblMetazoa"/>
        </authorList>
    </citation>
    <scope>IDENTIFICATION</scope>
</reference>
<evidence type="ECO:0000313" key="11">
    <source>
        <dbReference type="EnsemblMetazoa" id="XP_050514318.1"/>
    </source>
</evidence>
<protein>
    <recommendedName>
        <fullName evidence="13">Multidrug resistance-associated protein 4-like</fullName>
    </recommendedName>
</protein>
<evidence type="ECO:0000256" key="3">
    <source>
        <dbReference type="ARBA" id="ARBA00022692"/>
    </source>
</evidence>
<evidence type="ECO:0000259" key="9">
    <source>
        <dbReference type="PROSITE" id="PS50893"/>
    </source>
</evidence>
<evidence type="ECO:0008006" key="13">
    <source>
        <dbReference type="Google" id="ProtNLM"/>
    </source>
</evidence>
<dbReference type="Proteomes" id="UP001652700">
    <property type="component" value="Unplaced"/>
</dbReference>
<evidence type="ECO:0000256" key="7">
    <source>
        <dbReference type="ARBA" id="ARBA00023136"/>
    </source>
</evidence>
<dbReference type="PANTHER" id="PTHR24223">
    <property type="entry name" value="ATP-BINDING CASSETTE SUB-FAMILY C"/>
    <property type="match status" value="1"/>
</dbReference>
<dbReference type="InterPro" id="IPR050173">
    <property type="entry name" value="ABC_transporter_C-like"/>
</dbReference>
<keyword evidence="4" id="KW-0547">Nucleotide-binding</keyword>
<keyword evidence="7 8" id="KW-0472">Membrane</keyword>
<feature type="transmembrane region" description="Helical" evidence="8">
    <location>
        <begin position="88"/>
        <end position="109"/>
    </location>
</feature>
<dbReference type="SMART" id="SM00382">
    <property type="entry name" value="AAA"/>
    <property type="match status" value="2"/>
</dbReference>
<dbReference type="InterPro" id="IPR044746">
    <property type="entry name" value="ABCC_6TM_D1"/>
</dbReference>
<feature type="transmembrane region" description="Helical" evidence="8">
    <location>
        <begin position="129"/>
        <end position="149"/>
    </location>
</feature>
<keyword evidence="2" id="KW-0813">Transport</keyword>
<dbReference type="InterPro" id="IPR017871">
    <property type="entry name" value="ABC_transporter-like_CS"/>
</dbReference>
<evidence type="ECO:0000256" key="2">
    <source>
        <dbReference type="ARBA" id="ARBA00022448"/>
    </source>
</evidence>
<evidence type="ECO:0000259" key="10">
    <source>
        <dbReference type="PROSITE" id="PS50929"/>
    </source>
</evidence>
<organism evidence="11 12">
    <name type="scientific">Diabrotica virgifera virgifera</name>
    <name type="common">western corn rootworm</name>
    <dbReference type="NCBI Taxonomy" id="50390"/>
    <lineage>
        <taxon>Eukaryota</taxon>
        <taxon>Metazoa</taxon>
        <taxon>Ecdysozoa</taxon>
        <taxon>Arthropoda</taxon>
        <taxon>Hexapoda</taxon>
        <taxon>Insecta</taxon>
        <taxon>Pterygota</taxon>
        <taxon>Neoptera</taxon>
        <taxon>Endopterygota</taxon>
        <taxon>Coleoptera</taxon>
        <taxon>Polyphaga</taxon>
        <taxon>Cucujiformia</taxon>
        <taxon>Chrysomeloidea</taxon>
        <taxon>Chrysomelidae</taxon>
        <taxon>Galerucinae</taxon>
        <taxon>Diabroticina</taxon>
        <taxon>Diabroticites</taxon>
        <taxon>Diabrotica</taxon>
    </lineage>
</organism>
<accession>A0ABM5KVV4</accession>